<protein>
    <submittedName>
        <fullName evidence="3">Uncharacterized protein LOC116209631</fullName>
    </submittedName>
</protein>
<proteinExistence type="predicted"/>
<evidence type="ECO:0000256" key="1">
    <source>
        <dbReference type="SAM" id="Phobius"/>
    </source>
</evidence>
<dbReference type="RefSeq" id="XP_031399190.1">
    <property type="nucleotide sequence ID" value="XM_031543330.1"/>
</dbReference>
<evidence type="ECO:0000313" key="2">
    <source>
        <dbReference type="Proteomes" id="UP000515151"/>
    </source>
</evidence>
<accession>A0A6P8DTG7</accession>
<evidence type="ECO:0000313" key="3">
    <source>
        <dbReference type="RefSeq" id="XP_031399190.1"/>
    </source>
</evidence>
<keyword evidence="1" id="KW-0472">Membrane</keyword>
<dbReference type="Proteomes" id="UP000515151">
    <property type="component" value="Chromosome 5"/>
</dbReference>
<name>A0A6P8DTG7_PUNGR</name>
<keyword evidence="1" id="KW-0812">Transmembrane</keyword>
<sequence>MFIDPYMKEPHLRVQCESGLAQMPAIGVRNRLTLPHWFLGHLAHPCVSRSILDIENERSDSSSLKSQEAETIFWKDRGPRGLETTPFPTAKHISFHLFFLFPFWLCIFLGWVLRKKQGETERMERRGNGRNFQRSSKKLRACPRKPDSTVIFPPPTSVFFLGAEETETIPLEGSTHRVIFLRGPPWDR</sequence>
<reference evidence="3" key="2">
    <citation type="submission" date="2025-08" db="UniProtKB">
        <authorList>
            <consortium name="RefSeq"/>
        </authorList>
    </citation>
    <scope>IDENTIFICATION</scope>
    <source>
        <tissue evidence="3">Leaf</tissue>
    </source>
</reference>
<keyword evidence="1" id="KW-1133">Transmembrane helix</keyword>
<dbReference type="AlphaFoldDB" id="A0A6P8DTG7"/>
<gene>
    <name evidence="3" type="primary">LOC116209631</name>
</gene>
<organism evidence="2 3">
    <name type="scientific">Punica granatum</name>
    <name type="common">Pomegranate</name>
    <dbReference type="NCBI Taxonomy" id="22663"/>
    <lineage>
        <taxon>Eukaryota</taxon>
        <taxon>Viridiplantae</taxon>
        <taxon>Streptophyta</taxon>
        <taxon>Embryophyta</taxon>
        <taxon>Tracheophyta</taxon>
        <taxon>Spermatophyta</taxon>
        <taxon>Magnoliopsida</taxon>
        <taxon>eudicotyledons</taxon>
        <taxon>Gunneridae</taxon>
        <taxon>Pentapetalae</taxon>
        <taxon>rosids</taxon>
        <taxon>malvids</taxon>
        <taxon>Myrtales</taxon>
        <taxon>Lythraceae</taxon>
        <taxon>Punica</taxon>
    </lineage>
</organism>
<reference evidence="2" key="1">
    <citation type="journal article" date="2020" name="Plant Biotechnol. J.">
        <title>The pomegranate (Punica granatum L.) draft genome dissects genetic divergence between soft- and hard-seeded cultivars.</title>
        <authorList>
            <person name="Luo X."/>
            <person name="Li H."/>
            <person name="Wu Z."/>
            <person name="Yao W."/>
            <person name="Zhao P."/>
            <person name="Cao D."/>
            <person name="Yu H."/>
            <person name="Li K."/>
            <person name="Poudel K."/>
            <person name="Zhao D."/>
            <person name="Zhang F."/>
            <person name="Xia X."/>
            <person name="Chen L."/>
            <person name="Wang Q."/>
            <person name="Jing D."/>
            <person name="Cao S."/>
        </authorList>
    </citation>
    <scope>NUCLEOTIDE SEQUENCE [LARGE SCALE GENOMIC DNA]</scope>
    <source>
        <strain evidence="2">cv. Tunisia</strain>
    </source>
</reference>
<feature type="transmembrane region" description="Helical" evidence="1">
    <location>
        <begin position="93"/>
        <end position="113"/>
    </location>
</feature>
<keyword evidence="2" id="KW-1185">Reference proteome</keyword>
<dbReference type="GeneID" id="116209631"/>